<evidence type="ECO:0000256" key="5">
    <source>
        <dbReference type="ARBA" id="ARBA00022842"/>
    </source>
</evidence>
<dbReference type="NCBIfam" id="TIGR01509">
    <property type="entry name" value="HAD-SF-IA-v3"/>
    <property type="match status" value="1"/>
</dbReference>
<dbReference type="PANTHER" id="PTHR46193:SF18">
    <property type="entry name" value="HEXITOL PHOSPHATASE B"/>
    <property type="match status" value="1"/>
</dbReference>
<dbReference type="Gene3D" id="3.40.50.1000">
    <property type="entry name" value="HAD superfamily/HAD-like"/>
    <property type="match status" value="1"/>
</dbReference>
<keyword evidence="6" id="KW-0119">Carbohydrate metabolism</keyword>
<dbReference type="InterPro" id="IPR006439">
    <property type="entry name" value="HAD-SF_hydro_IA"/>
</dbReference>
<dbReference type="PRINTS" id="PR00413">
    <property type="entry name" value="HADHALOGNASE"/>
</dbReference>
<gene>
    <name evidence="7" type="ORF">CVP04_09090</name>
</gene>
<dbReference type="SFLD" id="SFLDS00003">
    <property type="entry name" value="Haloacid_Dehalogenase"/>
    <property type="match status" value="1"/>
</dbReference>
<reference evidence="7 8" key="1">
    <citation type="submission" date="2017-11" db="EMBL/GenBank/DDBJ databases">
        <title>Reclassification of Bisgaard taxon 5 as Caviibacterium pharyngocola gen. nov., sp. nov.</title>
        <authorList>
            <person name="Christensen H."/>
        </authorList>
    </citation>
    <scope>NUCLEOTIDE SEQUENCE [LARGE SCALE GENOMIC DNA]</scope>
    <source>
        <strain evidence="7 8">7_3</strain>
    </source>
</reference>
<dbReference type="Pfam" id="PF13419">
    <property type="entry name" value="HAD_2"/>
    <property type="match status" value="1"/>
</dbReference>
<name>A0A2M8RUB4_9PAST</name>
<dbReference type="InterPro" id="IPR041492">
    <property type="entry name" value="HAD_2"/>
</dbReference>
<evidence type="ECO:0000256" key="6">
    <source>
        <dbReference type="ARBA" id="ARBA00023277"/>
    </source>
</evidence>
<dbReference type="AlphaFoldDB" id="A0A2M8RUB4"/>
<keyword evidence="3" id="KW-0479">Metal-binding</keyword>
<evidence type="ECO:0000256" key="3">
    <source>
        <dbReference type="ARBA" id="ARBA00022723"/>
    </source>
</evidence>
<comment type="similarity">
    <text evidence="2">Belongs to the HAD-like hydrolase superfamily. CbbY/CbbZ/Gph/YieH family.</text>
</comment>
<dbReference type="Proteomes" id="UP000230282">
    <property type="component" value="Unassembled WGS sequence"/>
</dbReference>
<dbReference type="NCBIfam" id="NF008087">
    <property type="entry name" value="PRK10826.1"/>
    <property type="match status" value="1"/>
</dbReference>
<organism evidence="7 8">
    <name type="scientific">Caviibacterium pharyngocola</name>
    <dbReference type="NCBI Taxonomy" id="28159"/>
    <lineage>
        <taxon>Bacteria</taxon>
        <taxon>Pseudomonadati</taxon>
        <taxon>Pseudomonadota</taxon>
        <taxon>Gammaproteobacteria</taxon>
        <taxon>Pasteurellales</taxon>
        <taxon>Pasteurellaceae</taxon>
        <taxon>Caviibacterium</taxon>
    </lineage>
</organism>
<comment type="cofactor">
    <cofactor evidence="1">
        <name>Mg(2+)</name>
        <dbReference type="ChEBI" id="CHEBI:18420"/>
    </cofactor>
</comment>
<evidence type="ECO:0000256" key="2">
    <source>
        <dbReference type="ARBA" id="ARBA00006171"/>
    </source>
</evidence>
<dbReference type="SFLD" id="SFLDG01135">
    <property type="entry name" value="C1.5.6:_HAD__Beta-PGM__Phospha"/>
    <property type="match status" value="1"/>
</dbReference>
<comment type="caution">
    <text evidence="7">The sequence shown here is derived from an EMBL/GenBank/DDBJ whole genome shotgun (WGS) entry which is preliminary data.</text>
</comment>
<dbReference type="Gene3D" id="1.10.150.240">
    <property type="entry name" value="Putative phosphatase, domain 2"/>
    <property type="match status" value="1"/>
</dbReference>
<dbReference type="GO" id="GO:0016787">
    <property type="term" value="F:hydrolase activity"/>
    <property type="evidence" value="ECO:0007669"/>
    <property type="project" value="UniProtKB-KW"/>
</dbReference>
<dbReference type="GO" id="GO:0000287">
    <property type="term" value="F:magnesium ion binding"/>
    <property type="evidence" value="ECO:0007669"/>
    <property type="project" value="UniProtKB-ARBA"/>
</dbReference>
<evidence type="ECO:0000313" key="8">
    <source>
        <dbReference type="Proteomes" id="UP000230282"/>
    </source>
</evidence>
<proteinExistence type="inferred from homology"/>
<dbReference type="RefSeq" id="WP_100297192.1">
    <property type="nucleotide sequence ID" value="NZ_PHGZ01000020.1"/>
</dbReference>
<dbReference type="InterPro" id="IPR023214">
    <property type="entry name" value="HAD_sf"/>
</dbReference>
<evidence type="ECO:0000313" key="7">
    <source>
        <dbReference type="EMBL" id="PJG82480.1"/>
    </source>
</evidence>
<evidence type="ECO:0000256" key="1">
    <source>
        <dbReference type="ARBA" id="ARBA00001946"/>
    </source>
</evidence>
<dbReference type="CDD" id="cd07505">
    <property type="entry name" value="HAD_BPGM-like"/>
    <property type="match status" value="1"/>
</dbReference>
<keyword evidence="5" id="KW-0460">Magnesium</keyword>
<dbReference type="InterPro" id="IPR051600">
    <property type="entry name" value="Beta-PGM-like"/>
</dbReference>
<dbReference type="PANTHER" id="PTHR46193">
    <property type="entry name" value="6-PHOSPHOGLUCONATE PHOSPHATASE"/>
    <property type="match status" value="1"/>
</dbReference>
<dbReference type="NCBIfam" id="TIGR01549">
    <property type="entry name" value="HAD-SF-IA-v1"/>
    <property type="match status" value="1"/>
</dbReference>
<sequence>MKKAFIFDMDGLLINSEPLWQATGIEVLNAHAIPVTLENMLQWTGSPVPVIVEKACALYQIKADQAVISEQFLAKAIDNIIKAKPIMPFVRETLNLLKAKGYRMAIASASPRYMLDAIVQSLDIADFFDVISSAHELEYNKPHPQVYLNACQQLGLKPKECVGVEDSKVGMTAVKSALMTCIVVPHSDVAHHGYWQLADYQLNHLGEITPEFLARL</sequence>
<accession>A0A2M8RUB4</accession>
<dbReference type="InterPro" id="IPR036412">
    <property type="entry name" value="HAD-like_sf"/>
</dbReference>
<evidence type="ECO:0000256" key="4">
    <source>
        <dbReference type="ARBA" id="ARBA00022801"/>
    </source>
</evidence>
<dbReference type="SUPFAM" id="SSF56784">
    <property type="entry name" value="HAD-like"/>
    <property type="match status" value="1"/>
</dbReference>
<dbReference type="EMBL" id="PHGZ01000020">
    <property type="protein sequence ID" value="PJG82480.1"/>
    <property type="molecule type" value="Genomic_DNA"/>
</dbReference>
<dbReference type="InterPro" id="IPR023198">
    <property type="entry name" value="PGP-like_dom2"/>
</dbReference>
<dbReference type="SFLD" id="SFLDG01129">
    <property type="entry name" value="C1.5:_HAD__Beta-PGM__Phosphata"/>
    <property type="match status" value="1"/>
</dbReference>
<protein>
    <submittedName>
        <fullName evidence="7">Phosphatase</fullName>
    </submittedName>
</protein>
<keyword evidence="8" id="KW-1185">Reference proteome</keyword>
<dbReference type="OrthoDB" id="9800058at2"/>
<keyword evidence="4" id="KW-0378">Hydrolase</keyword>
<dbReference type="FunFam" id="3.40.50.1000:FF:000036">
    <property type="entry name" value="HAD family hydrolase"/>
    <property type="match status" value="1"/>
</dbReference>